<name>A0ABT5J0P7_9NEIS</name>
<keyword evidence="2" id="KW-1003">Cell membrane</keyword>
<evidence type="ECO:0000256" key="6">
    <source>
        <dbReference type="SAM" id="Phobius"/>
    </source>
</evidence>
<feature type="transmembrane region" description="Helical" evidence="6">
    <location>
        <begin position="88"/>
        <end position="111"/>
    </location>
</feature>
<proteinExistence type="predicted"/>
<dbReference type="PANTHER" id="PTHR33931:SF2">
    <property type="entry name" value="HOLIN-LIKE PROTEIN CIDA"/>
    <property type="match status" value="1"/>
</dbReference>
<comment type="subcellular location">
    <subcellularLocation>
        <location evidence="1">Cell membrane</location>
        <topology evidence="1">Multi-pass membrane protein</topology>
    </subcellularLocation>
</comment>
<dbReference type="RefSeq" id="WP_272752652.1">
    <property type="nucleotide sequence ID" value="NZ_JAQQLF010000019.1"/>
</dbReference>
<evidence type="ECO:0000256" key="1">
    <source>
        <dbReference type="ARBA" id="ARBA00004651"/>
    </source>
</evidence>
<sequence>MIETFIWLLAYQFMGEVIARSLGWPVPGAVLGMLLLFLTLCARRGVPAALRDNIPRLMTHMSLLFIPAGVGILAFWPMLSAHPLSLPLVLVVATLSTFIITALVLQLGLWWQARGKAR</sequence>
<feature type="transmembrane region" description="Helical" evidence="6">
    <location>
        <begin position="58"/>
        <end position="76"/>
    </location>
</feature>
<evidence type="ECO:0000313" key="7">
    <source>
        <dbReference type="EMBL" id="MDC7718411.1"/>
    </source>
</evidence>
<evidence type="ECO:0000256" key="3">
    <source>
        <dbReference type="ARBA" id="ARBA00022692"/>
    </source>
</evidence>
<reference evidence="7 8" key="1">
    <citation type="submission" date="2023-01" db="EMBL/GenBank/DDBJ databases">
        <title>Novel species of the genus Vogesella isolated from rivers.</title>
        <authorList>
            <person name="Lu H."/>
        </authorList>
    </citation>
    <scope>NUCLEOTIDE SEQUENCE [LARGE SCALE GENOMIC DNA]</scope>
    <source>
        <strain evidence="7 8">DC21W</strain>
    </source>
</reference>
<gene>
    <name evidence="7" type="ORF">PQU95_14455</name>
</gene>
<evidence type="ECO:0000256" key="2">
    <source>
        <dbReference type="ARBA" id="ARBA00022475"/>
    </source>
</evidence>
<dbReference type="InterPro" id="IPR005538">
    <property type="entry name" value="LrgA/CidA"/>
</dbReference>
<feature type="transmembrane region" description="Helical" evidence="6">
    <location>
        <begin position="29"/>
        <end position="46"/>
    </location>
</feature>
<protein>
    <submittedName>
        <fullName evidence="7">CidA/LrgA family protein</fullName>
    </submittedName>
</protein>
<keyword evidence="4 6" id="KW-1133">Transmembrane helix</keyword>
<keyword evidence="8" id="KW-1185">Reference proteome</keyword>
<keyword evidence="3 6" id="KW-0812">Transmembrane</keyword>
<dbReference type="EMBL" id="JAQQLF010000019">
    <property type="protein sequence ID" value="MDC7718411.1"/>
    <property type="molecule type" value="Genomic_DNA"/>
</dbReference>
<dbReference type="Pfam" id="PF03788">
    <property type="entry name" value="LrgA"/>
    <property type="match status" value="1"/>
</dbReference>
<evidence type="ECO:0000256" key="5">
    <source>
        <dbReference type="ARBA" id="ARBA00023136"/>
    </source>
</evidence>
<evidence type="ECO:0000313" key="8">
    <source>
        <dbReference type="Proteomes" id="UP001219956"/>
    </source>
</evidence>
<dbReference type="PANTHER" id="PTHR33931">
    <property type="entry name" value="HOLIN-LIKE PROTEIN CIDA-RELATED"/>
    <property type="match status" value="1"/>
</dbReference>
<keyword evidence="5 6" id="KW-0472">Membrane</keyword>
<dbReference type="Proteomes" id="UP001219956">
    <property type="component" value="Unassembled WGS sequence"/>
</dbReference>
<organism evidence="7 8">
    <name type="scientific">Vogesella aquatica</name>
    <dbReference type="NCBI Taxonomy" id="2984206"/>
    <lineage>
        <taxon>Bacteria</taxon>
        <taxon>Pseudomonadati</taxon>
        <taxon>Pseudomonadota</taxon>
        <taxon>Betaproteobacteria</taxon>
        <taxon>Neisseriales</taxon>
        <taxon>Chromobacteriaceae</taxon>
        <taxon>Vogesella</taxon>
    </lineage>
</organism>
<comment type="caution">
    <text evidence="7">The sequence shown here is derived from an EMBL/GenBank/DDBJ whole genome shotgun (WGS) entry which is preliminary data.</text>
</comment>
<accession>A0ABT5J0P7</accession>
<evidence type="ECO:0000256" key="4">
    <source>
        <dbReference type="ARBA" id="ARBA00022989"/>
    </source>
</evidence>